<keyword evidence="2" id="KW-0482">Metalloprotease</keyword>
<dbReference type="Proteomes" id="UP001501170">
    <property type="component" value="Unassembled WGS sequence"/>
</dbReference>
<dbReference type="PANTHER" id="PTHR39420">
    <property type="match status" value="1"/>
</dbReference>
<dbReference type="SUPFAM" id="SSF55486">
    <property type="entry name" value="Metalloproteases ('zincins'), catalytic domain"/>
    <property type="match status" value="1"/>
</dbReference>
<sequence>MNDLPFGFSSSNDRDKNDPDKNNGGQSGGGTPGGDPSNPFGFPLGEGGAVDPSQLGQLFSQLGNMFSGMGAGMAGGGSGPVNYDVAANLARRQIGSFTPMLEKEHQAVADAVRLAEVWLDEQTAMPAGIRSTAAWTPVDWLENTLPTWRTLCDPIAEQMSKTMDAGLPEEAKAFAGPMMAMIGQLSGTMYGTQLGQGLGQLAGGVLTSTDIGLPLAPDGLGVLLPEAIARFAEGLDLPAQEIVVFLAAREAAHVRLFAHVPWLKQRLLATVEEYARGIRIDLGGLQNLATEIDPQELFSNPGKLEELMGSAASFEPETTPAQQAALSRLETLLALVEGWVELVVSNALGDRIPSTAALSETMRRRRASGGPAEQTFATLIGLDLRPRKLREAAALWRALTEASDIATRDGVWGHPDLLPDADDLDNPAGFIDRIVGGDVSGIDDAIAELERQFTAESGDGDAEPGDDGRASGGDGEGSDQR</sequence>
<dbReference type="InterPro" id="IPR042271">
    <property type="entry name" value="Zinicin_2_N"/>
</dbReference>
<proteinExistence type="predicted"/>
<evidence type="ECO:0000313" key="3">
    <source>
        <dbReference type="Proteomes" id="UP001501170"/>
    </source>
</evidence>
<keyword evidence="2" id="KW-0645">Protease</keyword>
<organism evidence="2 3">
    <name type="scientific">Gordonia cholesterolivorans</name>
    <dbReference type="NCBI Taxonomy" id="559625"/>
    <lineage>
        <taxon>Bacteria</taxon>
        <taxon>Bacillati</taxon>
        <taxon>Actinomycetota</taxon>
        <taxon>Actinomycetes</taxon>
        <taxon>Mycobacteriales</taxon>
        <taxon>Gordoniaceae</taxon>
        <taxon>Gordonia</taxon>
    </lineage>
</organism>
<dbReference type="PANTHER" id="PTHR39420:SF2">
    <property type="entry name" value="HYDROLASE"/>
    <property type="match status" value="1"/>
</dbReference>
<reference evidence="2 3" key="1">
    <citation type="journal article" date="2019" name="Int. J. Syst. Evol. Microbiol.">
        <title>The Global Catalogue of Microorganisms (GCM) 10K type strain sequencing project: providing services to taxonomists for standard genome sequencing and annotation.</title>
        <authorList>
            <consortium name="The Broad Institute Genomics Platform"/>
            <consortium name="The Broad Institute Genome Sequencing Center for Infectious Disease"/>
            <person name="Wu L."/>
            <person name="Ma J."/>
        </authorList>
    </citation>
    <scope>NUCLEOTIDE SEQUENCE [LARGE SCALE GENOMIC DNA]</scope>
    <source>
        <strain evidence="2 3">JCM 16227</strain>
    </source>
</reference>
<accession>A0ABN3H656</accession>
<name>A0ABN3H656_9ACTN</name>
<comment type="caution">
    <text evidence="2">The sequence shown here is derived from an EMBL/GenBank/DDBJ whole genome shotgun (WGS) entry which is preliminary data.</text>
</comment>
<feature type="region of interest" description="Disordered" evidence="1">
    <location>
        <begin position="453"/>
        <end position="481"/>
    </location>
</feature>
<dbReference type="RefSeq" id="WP_045539002.1">
    <property type="nucleotide sequence ID" value="NZ_BAAARB010000003.1"/>
</dbReference>
<dbReference type="GO" id="GO:0008237">
    <property type="term" value="F:metallopeptidase activity"/>
    <property type="evidence" value="ECO:0007669"/>
    <property type="project" value="UniProtKB-KW"/>
</dbReference>
<gene>
    <name evidence="2" type="ORF">GCM10009855_06960</name>
</gene>
<dbReference type="Gene3D" id="1.20.150.30">
    <property type="entry name" value="Zincin-like metallopeptidase, N-terminal domain"/>
    <property type="match status" value="1"/>
</dbReference>
<dbReference type="NCBIfam" id="TIGR03624">
    <property type="entry name" value="putative hydrolase"/>
    <property type="match status" value="1"/>
</dbReference>
<feature type="region of interest" description="Disordered" evidence="1">
    <location>
        <begin position="1"/>
        <end position="47"/>
    </location>
</feature>
<evidence type="ECO:0000313" key="2">
    <source>
        <dbReference type="EMBL" id="GAA2370268.1"/>
    </source>
</evidence>
<keyword evidence="3" id="KW-1185">Reference proteome</keyword>
<evidence type="ECO:0000256" key="1">
    <source>
        <dbReference type="SAM" id="MobiDB-lite"/>
    </source>
</evidence>
<dbReference type="Pfam" id="PF10103">
    <property type="entry name" value="Zincin_2"/>
    <property type="match status" value="1"/>
</dbReference>
<feature type="compositionally biased region" description="Basic and acidic residues" evidence="1">
    <location>
        <begin position="12"/>
        <end position="21"/>
    </location>
</feature>
<dbReference type="InterPro" id="IPR018766">
    <property type="entry name" value="Zinicin_2"/>
</dbReference>
<keyword evidence="2" id="KW-0378">Hydrolase</keyword>
<dbReference type="EMBL" id="BAAARB010000003">
    <property type="protein sequence ID" value="GAA2370268.1"/>
    <property type="molecule type" value="Genomic_DNA"/>
</dbReference>
<protein>
    <submittedName>
        <fullName evidence="2">Zinc-dependent metalloprotease</fullName>
    </submittedName>
</protein>